<name>A0ABZ1H7K7_STRPH</name>
<keyword evidence="3" id="KW-1185">Reference proteome</keyword>
<dbReference type="EMBL" id="CP109135">
    <property type="protein sequence ID" value="WSD14542.1"/>
    <property type="molecule type" value="Genomic_DNA"/>
</dbReference>
<protein>
    <submittedName>
        <fullName evidence="2">Uncharacterized protein</fullName>
    </submittedName>
</protein>
<evidence type="ECO:0000313" key="2">
    <source>
        <dbReference type="EMBL" id="WSD14542.1"/>
    </source>
</evidence>
<gene>
    <name evidence="2" type="ORF">OHB35_15530</name>
</gene>
<feature type="region of interest" description="Disordered" evidence="1">
    <location>
        <begin position="132"/>
        <end position="154"/>
    </location>
</feature>
<proteinExistence type="predicted"/>
<accession>A0ABZ1H7K7</accession>
<reference evidence="2 3" key="1">
    <citation type="submission" date="2022-10" db="EMBL/GenBank/DDBJ databases">
        <title>The complete genomes of actinobacterial strains from the NBC collection.</title>
        <authorList>
            <person name="Joergensen T.S."/>
            <person name="Alvarez Arevalo M."/>
            <person name="Sterndorff E.B."/>
            <person name="Faurdal D."/>
            <person name="Vuksanovic O."/>
            <person name="Mourched A.-S."/>
            <person name="Charusanti P."/>
            <person name="Shaw S."/>
            <person name="Blin K."/>
            <person name="Weber T."/>
        </authorList>
    </citation>
    <scope>NUCLEOTIDE SEQUENCE [LARGE SCALE GENOMIC DNA]</scope>
    <source>
        <strain evidence="2 3">NBC 01752</strain>
    </source>
</reference>
<evidence type="ECO:0000256" key="1">
    <source>
        <dbReference type="SAM" id="MobiDB-lite"/>
    </source>
</evidence>
<dbReference type="RefSeq" id="WP_326759184.1">
    <property type="nucleotide sequence ID" value="NZ_CP109135.1"/>
</dbReference>
<evidence type="ECO:0000313" key="3">
    <source>
        <dbReference type="Proteomes" id="UP001340816"/>
    </source>
</evidence>
<sequence>MEPHEAVDAVIADLRDHRITGDGSGLFTATRHIGLLCHLAARMAADAEYQLAPNIAGLPPAEALGQTAGHLGRAIAHYTQALSPLVTLSRPGAQATLQKQLDAIDQHGRLRVRLDDAGQALAATRVCLGVPGRPATPSTTASVPVPAPTVRRRS</sequence>
<organism evidence="2 3">
    <name type="scientific">Streptomyces phaeochromogenes</name>
    <dbReference type="NCBI Taxonomy" id="1923"/>
    <lineage>
        <taxon>Bacteria</taxon>
        <taxon>Bacillati</taxon>
        <taxon>Actinomycetota</taxon>
        <taxon>Actinomycetes</taxon>
        <taxon>Kitasatosporales</taxon>
        <taxon>Streptomycetaceae</taxon>
        <taxon>Streptomyces</taxon>
        <taxon>Streptomyces phaeochromogenes group</taxon>
    </lineage>
</organism>
<dbReference type="Proteomes" id="UP001340816">
    <property type="component" value="Chromosome"/>
</dbReference>